<comment type="similarity">
    <text evidence="1">Belongs to the MIX23 family.</text>
</comment>
<gene>
    <name evidence="4" type="primary">CCDC58</name>
    <name evidence="4" type="ORF">Anas_07918</name>
</gene>
<dbReference type="EMBL" id="SEYY01021393">
    <property type="protein sequence ID" value="KAB7496389.1"/>
    <property type="molecule type" value="Genomic_DNA"/>
</dbReference>
<dbReference type="Proteomes" id="UP000326759">
    <property type="component" value="Unassembled WGS sequence"/>
</dbReference>
<evidence type="ECO:0000256" key="2">
    <source>
        <dbReference type="ARBA" id="ARBA00024228"/>
    </source>
</evidence>
<evidence type="ECO:0000313" key="5">
    <source>
        <dbReference type="Proteomes" id="UP000326759"/>
    </source>
</evidence>
<dbReference type="PANTHER" id="PTHR31905:SF2">
    <property type="entry name" value="PROTEIN MIX23"/>
    <property type="match status" value="1"/>
</dbReference>
<dbReference type="PANTHER" id="PTHR31905">
    <property type="entry name" value="COILED-COIL DOMAIN-CONTAINING PROTEIN 58"/>
    <property type="match status" value="1"/>
</dbReference>
<comment type="caution">
    <text evidence="4">The sequence shown here is derived from an EMBL/GenBank/DDBJ whole genome shotgun (WGS) entry which is preliminary data.</text>
</comment>
<dbReference type="Pfam" id="PF09774">
    <property type="entry name" value="MIX23"/>
    <property type="match status" value="1"/>
</dbReference>
<evidence type="ECO:0000256" key="1">
    <source>
        <dbReference type="ARBA" id="ARBA00024204"/>
    </source>
</evidence>
<dbReference type="InterPro" id="IPR019171">
    <property type="entry name" value="MIX23"/>
</dbReference>
<dbReference type="OrthoDB" id="5593818at2759"/>
<keyword evidence="5" id="KW-1185">Reference proteome</keyword>
<evidence type="ECO:0000313" key="4">
    <source>
        <dbReference type="EMBL" id="KAB7496389.1"/>
    </source>
</evidence>
<reference evidence="4 5" key="1">
    <citation type="journal article" date="2019" name="PLoS Biol.">
        <title>Sex chromosomes control vertical transmission of feminizing Wolbachia symbionts in an isopod.</title>
        <authorList>
            <person name="Becking T."/>
            <person name="Chebbi M.A."/>
            <person name="Giraud I."/>
            <person name="Moumen B."/>
            <person name="Laverre T."/>
            <person name="Caubet Y."/>
            <person name="Peccoud J."/>
            <person name="Gilbert C."/>
            <person name="Cordaux R."/>
        </authorList>
    </citation>
    <scope>NUCLEOTIDE SEQUENCE [LARGE SCALE GENOMIC DNA]</scope>
    <source>
        <strain evidence="4">ANa2</strain>
        <tissue evidence="4">Whole body excluding digestive tract and cuticle</tissue>
    </source>
</reference>
<proteinExistence type="inferred from homology"/>
<dbReference type="GO" id="GO:0005758">
    <property type="term" value="C:mitochondrial intermembrane space"/>
    <property type="evidence" value="ECO:0007669"/>
    <property type="project" value="InterPro"/>
</dbReference>
<organism evidence="4 5">
    <name type="scientific">Armadillidium nasatum</name>
    <dbReference type="NCBI Taxonomy" id="96803"/>
    <lineage>
        <taxon>Eukaryota</taxon>
        <taxon>Metazoa</taxon>
        <taxon>Ecdysozoa</taxon>
        <taxon>Arthropoda</taxon>
        <taxon>Crustacea</taxon>
        <taxon>Multicrustacea</taxon>
        <taxon>Malacostraca</taxon>
        <taxon>Eumalacostraca</taxon>
        <taxon>Peracarida</taxon>
        <taxon>Isopoda</taxon>
        <taxon>Oniscidea</taxon>
        <taxon>Crinocheta</taxon>
        <taxon>Armadillidiidae</taxon>
        <taxon>Armadillidium</taxon>
    </lineage>
</organism>
<sequence>MSTEDKPQISCDDIGLLLKEMRAIDDKIIYQLNLATPTASFRKEEDPTENCKELFSHLEKTYKDRSTLITNCLDEFRSNVRGLAEKFSTNKDDYILHRKLRSEQSKVRELQSELTIEEIIRQRSLKAFEEKCKLFFKPSVK</sequence>
<evidence type="ECO:0000256" key="3">
    <source>
        <dbReference type="ARBA" id="ARBA00030733"/>
    </source>
</evidence>
<name>A0A5N5SRW6_9CRUS</name>
<dbReference type="AlphaFoldDB" id="A0A5N5SRW6"/>
<accession>A0A5N5SRW6</accession>
<protein>
    <recommendedName>
        <fullName evidence="2">Protein MIX23</fullName>
    </recommendedName>
    <alternativeName>
        <fullName evidence="3">Coiled-coil domain-containing protein 58</fullName>
    </alternativeName>
</protein>